<evidence type="ECO:0000259" key="2">
    <source>
        <dbReference type="Pfam" id="PF13837"/>
    </source>
</evidence>
<dbReference type="InterPro" id="IPR044822">
    <property type="entry name" value="Myb_DNA-bind_4"/>
</dbReference>
<sequence>MTRRFSMAQYTQNAGLSCIADWRWSESQNDAPSAAGTGPARSGGPVCAVEYAKVTECVTFALRSHVMTGGPALSSPVMPVRGFRIELGGDDEHTLRQRLRMRAMAMADRLTPPMDEQAVGGYETSPARNAGSQHGSPGPSSVSSLNADTIPSQQSGAPTAMSLAGHGSLRVLTEPLCDGALRQQLSPHAASSEYVLNRIIRGIEAGVHPTEHMNGGCRGRGSSEGHPPRPCPGEKSTDRWGETETEWLCWYRNEVKALMGKEAYGRARLKAGFWKYVEERMRAKAYNRADDQCKNKFNQILDYYRRLKAHESWSGLPSYCDMNQTRRKKYNVDFVLRRRWYNIIHPVENDKDSINLSNLMDSGADKEHLEDGEGVNDIDGEMDGGGEDPAAGSGGSVGGSRSTGFEPTLGRRKRTASNAHESGVQAMTVAMRAHTTTLTRSDLAIAKMRCEATRDIAKQQVEVHHELVQQDIASRERIANIMGDKVEKGYFVLADAIRTLRPRTDSPYGDPDSNEFRSPFVLQLVWAVFI</sequence>
<dbReference type="Pfam" id="PF13837">
    <property type="entry name" value="Myb_DNA-bind_4"/>
    <property type="match status" value="1"/>
</dbReference>
<feature type="compositionally biased region" description="Acidic residues" evidence="1">
    <location>
        <begin position="372"/>
        <end position="386"/>
    </location>
</feature>
<dbReference type="Proteomes" id="UP000265515">
    <property type="component" value="Unassembled WGS sequence"/>
</dbReference>
<organism evidence="3 4">
    <name type="scientific">Chara braunii</name>
    <name type="common">Braun's stonewort</name>
    <dbReference type="NCBI Taxonomy" id="69332"/>
    <lineage>
        <taxon>Eukaryota</taxon>
        <taxon>Viridiplantae</taxon>
        <taxon>Streptophyta</taxon>
        <taxon>Charophyceae</taxon>
        <taxon>Charales</taxon>
        <taxon>Characeae</taxon>
        <taxon>Chara</taxon>
    </lineage>
</organism>
<gene>
    <name evidence="3" type="ORF">CBR_g54150</name>
</gene>
<feature type="region of interest" description="Disordered" evidence="1">
    <location>
        <begin position="211"/>
        <end position="239"/>
    </location>
</feature>
<evidence type="ECO:0000256" key="1">
    <source>
        <dbReference type="SAM" id="MobiDB-lite"/>
    </source>
</evidence>
<proteinExistence type="predicted"/>
<feature type="region of interest" description="Disordered" evidence="1">
    <location>
        <begin position="112"/>
        <end position="161"/>
    </location>
</feature>
<feature type="compositionally biased region" description="Polar residues" evidence="1">
    <location>
        <begin position="126"/>
        <end position="157"/>
    </location>
</feature>
<evidence type="ECO:0000313" key="4">
    <source>
        <dbReference type="Proteomes" id="UP000265515"/>
    </source>
</evidence>
<evidence type="ECO:0000313" key="3">
    <source>
        <dbReference type="EMBL" id="GBG92030.1"/>
    </source>
</evidence>
<dbReference type="OrthoDB" id="691673at2759"/>
<feature type="domain" description="Myb/SANT-like DNA-binding" evidence="2">
    <location>
        <begin position="238"/>
        <end position="319"/>
    </location>
</feature>
<comment type="caution">
    <text evidence="3">The sequence shown here is derived from an EMBL/GenBank/DDBJ whole genome shotgun (WGS) entry which is preliminary data.</text>
</comment>
<reference evidence="3 4" key="1">
    <citation type="journal article" date="2018" name="Cell">
        <title>The Chara Genome: Secondary Complexity and Implications for Plant Terrestrialization.</title>
        <authorList>
            <person name="Nishiyama T."/>
            <person name="Sakayama H."/>
            <person name="Vries J.D."/>
            <person name="Buschmann H."/>
            <person name="Saint-Marcoux D."/>
            <person name="Ullrich K.K."/>
            <person name="Haas F.B."/>
            <person name="Vanderstraeten L."/>
            <person name="Becker D."/>
            <person name="Lang D."/>
            <person name="Vosolsobe S."/>
            <person name="Rombauts S."/>
            <person name="Wilhelmsson P.K.I."/>
            <person name="Janitza P."/>
            <person name="Kern R."/>
            <person name="Heyl A."/>
            <person name="Rumpler F."/>
            <person name="Villalobos L.I.A.C."/>
            <person name="Clay J.M."/>
            <person name="Skokan R."/>
            <person name="Toyoda A."/>
            <person name="Suzuki Y."/>
            <person name="Kagoshima H."/>
            <person name="Schijlen E."/>
            <person name="Tajeshwar N."/>
            <person name="Catarino B."/>
            <person name="Hetherington A.J."/>
            <person name="Saltykova A."/>
            <person name="Bonnot C."/>
            <person name="Breuninger H."/>
            <person name="Symeonidi A."/>
            <person name="Radhakrishnan G.V."/>
            <person name="Van Nieuwerburgh F."/>
            <person name="Deforce D."/>
            <person name="Chang C."/>
            <person name="Karol K.G."/>
            <person name="Hedrich R."/>
            <person name="Ulvskov P."/>
            <person name="Glockner G."/>
            <person name="Delwiche C.F."/>
            <person name="Petrasek J."/>
            <person name="Van de Peer Y."/>
            <person name="Friml J."/>
            <person name="Beilby M."/>
            <person name="Dolan L."/>
            <person name="Kohara Y."/>
            <person name="Sugano S."/>
            <person name="Fujiyama A."/>
            <person name="Delaux P.-M."/>
            <person name="Quint M."/>
            <person name="TheiBen G."/>
            <person name="Hagemann M."/>
            <person name="Harholt J."/>
            <person name="Dunand C."/>
            <person name="Zachgo S."/>
            <person name="Langdale J."/>
            <person name="Maumus F."/>
            <person name="Straeten D.V.D."/>
            <person name="Gould S.B."/>
            <person name="Rensing S.A."/>
        </authorList>
    </citation>
    <scope>NUCLEOTIDE SEQUENCE [LARGE SCALE GENOMIC DNA]</scope>
    <source>
        <strain evidence="3 4">S276</strain>
    </source>
</reference>
<dbReference type="EMBL" id="BFEA01000988">
    <property type="protein sequence ID" value="GBG92030.1"/>
    <property type="molecule type" value="Genomic_DNA"/>
</dbReference>
<dbReference type="Gene3D" id="1.10.10.60">
    <property type="entry name" value="Homeodomain-like"/>
    <property type="match status" value="1"/>
</dbReference>
<name>A0A388MBU4_CHABU</name>
<dbReference type="AlphaFoldDB" id="A0A388MBU4"/>
<accession>A0A388MBU4</accession>
<protein>
    <recommendedName>
        <fullName evidence="2">Myb/SANT-like DNA-binding domain-containing protein</fullName>
    </recommendedName>
</protein>
<keyword evidence="4" id="KW-1185">Reference proteome</keyword>
<dbReference type="Gramene" id="GBG92030">
    <property type="protein sequence ID" value="GBG92030"/>
    <property type="gene ID" value="CBR_g54150"/>
</dbReference>
<dbReference type="PROSITE" id="PS51257">
    <property type="entry name" value="PROKAR_LIPOPROTEIN"/>
    <property type="match status" value="1"/>
</dbReference>
<feature type="region of interest" description="Disordered" evidence="1">
    <location>
        <begin position="364"/>
        <end position="423"/>
    </location>
</feature>